<keyword evidence="2" id="KW-1185">Reference proteome</keyword>
<gene>
    <name evidence="1" type="ORF">M413DRAFT_449443</name>
</gene>
<accession>A0A0C3BGX8</accession>
<sequence>MASVGWKLRDAYQFPNPGTLKFSVDFQFRRNCMGKRGTDENTTIPGRFLSRPSGQFALSMEQVPTLNRFVLTRSFDIKREAQYEGRSQVWARKTGERAVFASMTELKWESRTASASKVVIRGTVEAGPCDQE</sequence>
<dbReference type="EMBL" id="KN831810">
    <property type="protein sequence ID" value="KIM35985.1"/>
    <property type="molecule type" value="Genomic_DNA"/>
</dbReference>
<proteinExistence type="predicted"/>
<organism evidence="1 2">
    <name type="scientific">Hebeloma cylindrosporum</name>
    <dbReference type="NCBI Taxonomy" id="76867"/>
    <lineage>
        <taxon>Eukaryota</taxon>
        <taxon>Fungi</taxon>
        <taxon>Dikarya</taxon>
        <taxon>Basidiomycota</taxon>
        <taxon>Agaricomycotina</taxon>
        <taxon>Agaricomycetes</taxon>
        <taxon>Agaricomycetidae</taxon>
        <taxon>Agaricales</taxon>
        <taxon>Agaricineae</taxon>
        <taxon>Hymenogastraceae</taxon>
        <taxon>Hebeloma</taxon>
    </lineage>
</organism>
<reference evidence="2" key="2">
    <citation type="submission" date="2015-01" db="EMBL/GenBank/DDBJ databases">
        <title>Evolutionary Origins and Diversification of the Mycorrhizal Mutualists.</title>
        <authorList>
            <consortium name="DOE Joint Genome Institute"/>
            <consortium name="Mycorrhizal Genomics Consortium"/>
            <person name="Kohler A."/>
            <person name="Kuo A."/>
            <person name="Nagy L.G."/>
            <person name="Floudas D."/>
            <person name="Copeland A."/>
            <person name="Barry K.W."/>
            <person name="Cichocki N."/>
            <person name="Veneault-Fourrey C."/>
            <person name="LaButti K."/>
            <person name="Lindquist E.A."/>
            <person name="Lipzen A."/>
            <person name="Lundell T."/>
            <person name="Morin E."/>
            <person name="Murat C."/>
            <person name="Riley R."/>
            <person name="Ohm R."/>
            <person name="Sun H."/>
            <person name="Tunlid A."/>
            <person name="Henrissat B."/>
            <person name="Grigoriev I.V."/>
            <person name="Hibbett D.S."/>
            <person name="Martin F."/>
        </authorList>
    </citation>
    <scope>NUCLEOTIDE SEQUENCE [LARGE SCALE GENOMIC DNA]</scope>
    <source>
        <strain evidence="2">h7</strain>
    </source>
</reference>
<dbReference type="HOGENOM" id="CLU_1917307_0_0_1"/>
<reference evidence="1 2" key="1">
    <citation type="submission" date="2014-04" db="EMBL/GenBank/DDBJ databases">
        <authorList>
            <consortium name="DOE Joint Genome Institute"/>
            <person name="Kuo A."/>
            <person name="Gay G."/>
            <person name="Dore J."/>
            <person name="Kohler A."/>
            <person name="Nagy L.G."/>
            <person name="Floudas D."/>
            <person name="Copeland A."/>
            <person name="Barry K.W."/>
            <person name="Cichocki N."/>
            <person name="Veneault-Fourrey C."/>
            <person name="LaButti K."/>
            <person name="Lindquist E.A."/>
            <person name="Lipzen A."/>
            <person name="Lundell T."/>
            <person name="Morin E."/>
            <person name="Murat C."/>
            <person name="Sun H."/>
            <person name="Tunlid A."/>
            <person name="Henrissat B."/>
            <person name="Grigoriev I.V."/>
            <person name="Hibbett D.S."/>
            <person name="Martin F."/>
            <person name="Nordberg H.P."/>
            <person name="Cantor M.N."/>
            <person name="Hua S.X."/>
        </authorList>
    </citation>
    <scope>NUCLEOTIDE SEQUENCE [LARGE SCALE GENOMIC DNA]</scope>
    <source>
        <strain evidence="2">h7</strain>
    </source>
</reference>
<protein>
    <submittedName>
        <fullName evidence="1">Uncharacterized protein</fullName>
    </submittedName>
</protein>
<dbReference type="AlphaFoldDB" id="A0A0C3BGX8"/>
<evidence type="ECO:0000313" key="1">
    <source>
        <dbReference type="EMBL" id="KIM35985.1"/>
    </source>
</evidence>
<dbReference type="Proteomes" id="UP000053424">
    <property type="component" value="Unassembled WGS sequence"/>
</dbReference>
<evidence type="ECO:0000313" key="2">
    <source>
        <dbReference type="Proteomes" id="UP000053424"/>
    </source>
</evidence>
<name>A0A0C3BGX8_HEBCY</name>